<gene>
    <name evidence="1" type="ORF">PR002_g11427</name>
    <name evidence="2" type="ORF">PR003_g12426</name>
</gene>
<accession>A0A6A4FIH5</accession>
<evidence type="ECO:0000313" key="1">
    <source>
        <dbReference type="EMBL" id="KAE9024523.1"/>
    </source>
</evidence>
<evidence type="ECO:0000313" key="4">
    <source>
        <dbReference type="Proteomes" id="UP000435112"/>
    </source>
</evidence>
<protein>
    <submittedName>
        <fullName evidence="2">Uncharacterized protein</fullName>
    </submittedName>
</protein>
<dbReference type="EMBL" id="QXFT01000748">
    <property type="protein sequence ID" value="KAE9336603.1"/>
    <property type="molecule type" value="Genomic_DNA"/>
</dbReference>
<dbReference type="Proteomes" id="UP000434957">
    <property type="component" value="Unassembled WGS sequence"/>
</dbReference>
<name>A0A6A4FIH5_9STRA</name>
<dbReference type="Proteomes" id="UP000435112">
    <property type="component" value="Unassembled WGS sequence"/>
</dbReference>
<reference evidence="2 3" key="1">
    <citation type="submission" date="2018-08" db="EMBL/GenBank/DDBJ databases">
        <title>Genomic investigation of the strawberry pathogen Phytophthora fragariae indicates pathogenicity is determined by transcriptional variation in three key races.</title>
        <authorList>
            <person name="Adams T.M."/>
            <person name="Armitage A.D."/>
            <person name="Sobczyk M.K."/>
            <person name="Bates H.J."/>
            <person name="Dunwell J.M."/>
            <person name="Nellist C.F."/>
            <person name="Harrison R.J."/>
        </authorList>
    </citation>
    <scope>NUCLEOTIDE SEQUENCE [LARGE SCALE GENOMIC DNA]</scope>
    <source>
        <strain evidence="1 4">SCRP324</strain>
        <strain evidence="2 3">SCRP333</strain>
    </source>
</reference>
<proteinExistence type="predicted"/>
<dbReference type="EMBL" id="QXFU01000684">
    <property type="protein sequence ID" value="KAE9024523.1"/>
    <property type="molecule type" value="Genomic_DNA"/>
</dbReference>
<keyword evidence="3" id="KW-1185">Reference proteome</keyword>
<sequence>MVKAKVCYERWYKKLFANLSLPVLLAQCSRADVVLDLYKWEENDGIPMHKLQEFVEGEARGHSQ</sequence>
<dbReference type="AlphaFoldDB" id="A0A6A4FIH5"/>
<evidence type="ECO:0000313" key="2">
    <source>
        <dbReference type="EMBL" id="KAE9336603.1"/>
    </source>
</evidence>
<comment type="caution">
    <text evidence="2">The sequence shown here is derived from an EMBL/GenBank/DDBJ whole genome shotgun (WGS) entry which is preliminary data.</text>
</comment>
<evidence type="ECO:0000313" key="3">
    <source>
        <dbReference type="Proteomes" id="UP000434957"/>
    </source>
</evidence>
<organism evidence="2 3">
    <name type="scientific">Phytophthora rubi</name>
    <dbReference type="NCBI Taxonomy" id="129364"/>
    <lineage>
        <taxon>Eukaryota</taxon>
        <taxon>Sar</taxon>
        <taxon>Stramenopiles</taxon>
        <taxon>Oomycota</taxon>
        <taxon>Peronosporomycetes</taxon>
        <taxon>Peronosporales</taxon>
        <taxon>Peronosporaceae</taxon>
        <taxon>Phytophthora</taxon>
    </lineage>
</organism>